<reference evidence="2" key="1">
    <citation type="submission" date="2022-08" db="UniProtKB">
        <authorList>
            <consortium name="EnsemblMetazoa"/>
        </authorList>
    </citation>
    <scope>IDENTIFICATION</scope>
    <source>
        <strain evidence="2">05x7-T-G4-1.051#20</strain>
    </source>
</reference>
<feature type="region of interest" description="Disordered" evidence="1">
    <location>
        <begin position="1"/>
        <end position="63"/>
    </location>
</feature>
<feature type="compositionally biased region" description="Low complexity" evidence="1">
    <location>
        <begin position="8"/>
        <end position="21"/>
    </location>
</feature>
<feature type="region of interest" description="Disordered" evidence="1">
    <location>
        <begin position="154"/>
        <end position="175"/>
    </location>
</feature>
<dbReference type="Proteomes" id="UP000005408">
    <property type="component" value="Unassembled WGS sequence"/>
</dbReference>
<proteinExistence type="predicted"/>
<evidence type="ECO:0000313" key="2">
    <source>
        <dbReference type="EnsemblMetazoa" id="G21752.2:cds"/>
    </source>
</evidence>
<feature type="compositionally biased region" description="Basic and acidic residues" evidence="1">
    <location>
        <begin position="160"/>
        <end position="171"/>
    </location>
</feature>
<feature type="compositionally biased region" description="Basic residues" evidence="1">
    <location>
        <begin position="40"/>
        <end position="55"/>
    </location>
</feature>
<evidence type="ECO:0000256" key="1">
    <source>
        <dbReference type="SAM" id="MobiDB-lite"/>
    </source>
</evidence>
<keyword evidence="3" id="KW-1185">Reference proteome</keyword>
<feature type="compositionally biased region" description="Polar residues" evidence="1">
    <location>
        <begin position="22"/>
        <end position="32"/>
    </location>
</feature>
<sequence>MENEKDSTSSSTTGVTNVSSTEEFSPTITKQVTKSDKKCTQGKKSHPKHRKRKSILRSSSSAEYSASSATEENSIYSKFTASCVQTILKEDFARAKETDKNLDLRNSRLERYWLFGVQNFLTETLLLFHTLLFPMKEDESLTRKEEFIKVNTRKRKHREMKHEESREKRQPSEIQHSESVYQHYCEAFGRLFFLEKKAAVKRNTVIGDKIVNTIPDITYPFTPLRIDQDVLDTMQKDSTLLFVVEVKGKSLKNASSNCLEEQLGSYVLGRVGSELFAEAPDSAMFPCSLGMILMETTIVFVFLKMKIERERFLNLCTGLVAFKTVSTSVCLRYSIIEIPDDRDLGPVRIEDIVNCE</sequence>
<dbReference type="EnsemblMetazoa" id="G21752.2">
    <property type="protein sequence ID" value="G21752.2:cds"/>
    <property type="gene ID" value="G21752"/>
</dbReference>
<protein>
    <submittedName>
        <fullName evidence="2">Uncharacterized protein</fullName>
    </submittedName>
</protein>
<dbReference type="AlphaFoldDB" id="A0A8W8JZF8"/>
<evidence type="ECO:0000313" key="3">
    <source>
        <dbReference type="Proteomes" id="UP000005408"/>
    </source>
</evidence>
<name>A0A8W8JZF8_MAGGI</name>
<organism evidence="2 3">
    <name type="scientific">Magallana gigas</name>
    <name type="common">Pacific oyster</name>
    <name type="synonym">Crassostrea gigas</name>
    <dbReference type="NCBI Taxonomy" id="29159"/>
    <lineage>
        <taxon>Eukaryota</taxon>
        <taxon>Metazoa</taxon>
        <taxon>Spiralia</taxon>
        <taxon>Lophotrochozoa</taxon>
        <taxon>Mollusca</taxon>
        <taxon>Bivalvia</taxon>
        <taxon>Autobranchia</taxon>
        <taxon>Pteriomorphia</taxon>
        <taxon>Ostreida</taxon>
        <taxon>Ostreoidea</taxon>
        <taxon>Ostreidae</taxon>
        <taxon>Magallana</taxon>
    </lineage>
</organism>
<accession>A0A8W8JZF8</accession>